<name>A0A9Q9MZQ6_9LACO</name>
<dbReference type="EMBL" id="CP104396">
    <property type="protein sequence ID" value="UXC62735.1"/>
    <property type="molecule type" value="Genomic_DNA"/>
</dbReference>
<dbReference type="RefSeq" id="WP_260902978.1">
    <property type="nucleotide sequence ID" value="NZ_CP104396.1"/>
</dbReference>
<dbReference type="AlphaFoldDB" id="A0A9Q9MZQ6"/>
<evidence type="ECO:0000259" key="1">
    <source>
        <dbReference type="Pfam" id="PF00534"/>
    </source>
</evidence>
<dbReference type="GO" id="GO:0016757">
    <property type="term" value="F:glycosyltransferase activity"/>
    <property type="evidence" value="ECO:0007669"/>
    <property type="project" value="InterPro"/>
</dbReference>
<reference evidence="2" key="1">
    <citation type="submission" date="2022-09" db="EMBL/GenBank/DDBJ databases">
        <title>Complete genome of Ligilactobacillus agilis AM_LB6, isolated from chicken feces.</title>
        <authorList>
            <person name="den Bakker H.C."/>
            <person name="Mann A."/>
        </authorList>
    </citation>
    <scope>NUCLEOTIDE SEQUENCE</scope>
    <source>
        <strain evidence="2">AM_LB6</strain>
    </source>
</reference>
<dbReference type="PANTHER" id="PTHR12526">
    <property type="entry name" value="GLYCOSYLTRANSFERASE"/>
    <property type="match status" value="1"/>
</dbReference>
<dbReference type="Proteomes" id="UP001058429">
    <property type="component" value="Chromosome"/>
</dbReference>
<dbReference type="Pfam" id="PF00534">
    <property type="entry name" value="Glycos_transf_1"/>
    <property type="match status" value="1"/>
</dbReference>
<gene>
    <name evidence="2" type="ORF">N4562_06435</name>
</gene>
<proteinExistence type="predicted"/>
<feature type="domain" description="Glycosyl transferase family 1" evidence="1">
    <location>
        <begin position="206"/>
        <end position="362"/>
    </location>
</feature>
<dbReference type="CDD" id="cd03801">
    <property type="entry name" value="GT4_PimA-like"/>
    <property type="match status" value="1"/>
</dbReference>
<evidence type="ECO:0000313" key="2">
    <source>
        <dbReference type="EMBL" id="UXC62735.1"/>
    </source>
</evidence>
<dbReference type="PANTHER" id="PTHR12526:SF630">
    <property type="entry name" value="GLYCOSYLTRANSFERASE"/>
    <property type="match status" value="1"/>
</dbReference>
<dbReference type="GeneID" id="75137474"/>
<accession>A0A9Q9MZQ6</accession>
<dbReference type="InterPro" id="IPR001296">
    <property type="entry name" value="Glyco_trans_1"/>
</dbReference>
<dbReference type="SUPFAM" id="SSF53756">
    <property type="entry name" value="UDP-Glycosyltransferase/glycogen phosphorylase"/>
    <property type="match status" value="1"/>
</dbReference>
<dbReference type="Gene3D" id="3.40.50.2000">
    <property type="entry name" value="Glycogen Phosphorylase B"/>
    <property type="match status" value="2"/>
</dbReference>
<organism evidence="2 3">
    <name type="scientific">Ligilactobacillus agilis</name>
    <dbReference type="NCBI Taxonomy" id="1601"/>
    <lineage>
        <taxon>Bacteria</taxon>
        <taxon>Bacillati</taxon>
        <taxon>Bacillota</taxon>
        <taxon>Bacilli</taxon>
        <taxon>Lactobacillales</taxon>
        <taxon>Lactobacillaceae</taxon>
        <taxon>Ligilactobacillus</taxon>
    </lineage>
</organism>
<protein>
    <submittedName>
        <fullName evidence="2">Glycosyltransferase family 4 protein</fullName>
    </submittedName>
</protein>
<sequence>MLKSLYYKVYWTIVSVIDYISFNLKFKYVIANNKKNILIFGHDGSTNGGASVVLNNLLKNINMSEYNVFMFFKNGGPLVNESKNIGNNAYVYQYLYKKYINKFYESGIEIKAILVNTSVCANIIDVAQDRFSCPIVWWIHEGQFLKDYPPKKFDYLRDNVRLVSVSENSKKILQDYYPDRKIDIIHYGLNDEYKESYTKHLKNKIFTIDIVGMLTERKNQKQIIEMLKNLPKEITDKLRIRMISGTWDNQYRDSLMKEASEFKQVEFISGLSHKKLIEEYTKIDLLICCSKDDPLPVVVTEALMMKCICLVSSGCGQYEYIVDGINGYKYIVDDINELCSKIIKIMNCSENELVAIKKNGRKLYEEVFSMKKSVGMMASCLELR</sequence>
<evidence type="ECO:0000313" key="3">
    <source>
        <dbReference type="Proteomes" id="UP001058429"/>
    </source>
</evidence>